<evidence type="ECO:0000256" key="1">
    <source>
        <dbReference type="SAM" id="MobiDB-lite"/>
    </source>
</evidence>
<dbReference type="Proteomes" id="UP000248039">
    <property type="component" value="Unassembled WGS sequence"/>
</dbReference>
<dbReference type="PANTHER" id="PTHR33678:SF1">
    <property type="entry name" value="BLL1576 PROTEIN"/>
    <property type="match status" value="1"/>
</dbReference>
<dbReference type="Pfam" id="PF03050">
    <property type="entry name" value="DDE_Tnp_IS66"/>
    <property type="match status" value="1"/>
</dbReference>
<evidence type="ECO:0000313" key="6">
    <source>
        <dbReference type="Proteomes" id="UP000248039"/>
    </source>
</evidence>
<dbReference type="EMBL" id="PYBW01000019">
    <property type="protein sequence ID" value="PYC86607.1"/>
    <property type="molecule type" value="Genomic_DNA"/>
</dbReference>
<dbReference type="PANTHER" id="PTHR33678">
    <property type="entry name" value="BLL1576 PROTEIN"/>
    <property type="match status" value="1"/>
</dbReference>
<sequence length="483" mass="52637">MSREDLLALVAVLREQNAALAEQNAVLSARVVQQDAEIERLRGRVAELERRLDRNSGNSNLPPSTDLFGRPKPDPEPRSPRARGKQKGAPGSGLVMVEAPDRVEDHRPANCADCGEGLGGRASAGFARRQVFDVPLVSVAVTEHRLHKIACDCGHVTVATAPDLVAGSPSSYGPNLRALAAYLLVHQHVPVERTAELIADLTGAAVSTGWVSSVLAEAADLTVGSVDLIRALLTLGHVLHADETTTRIGSARRWLHVACNDRLTLLGLAPRSKAGADTLGVLPGFRGTLVHDSLSFYGGYADTAHQLCGAHLVRELTAAEEDWPKQKWHQQIRWALAGLNRQARRVRGGEIPEIPPRSLEFYQRHYHQGVNVGLSLHPRAEGRKQTRARNLLERLRDRAHDVLRFADHPKQVPFTNNTGERALRPVKTQVKISGCHQSETGAAAWLAVRSYLDSARKHGLSAFDAIHRAFTGNLWMPPIALPA</sequence>
<dbReference type="InterPro" id="IPR045618">
    <property type="entry name" value="DUF6444"/>
</dbReference>
<evidence type="ECO:0000259" key="4">
    <source>
        <dbReference type="Pfam" id="PF20042"/>
    </source>
</evidence>
<keyword evidence="6" id="KW-1185">Reference proteome</keyword>
<proteinExistence type="predicted"/>
<evidence type="ECO:0000259" key="2">
    <source>
        <dbReference type="Pfam" id="PF03050"/>
    </source>
</evidence>
<evidence type="ECO:0000313" key="5">
    <source>
        <dbReference type="EMBL" id="PYC86607.1"/>
    </source>
</evidence>
<reference evidence="5 6" key="1">
    <citation type="submission" date="2018-03" db="EMBL/GenBank/DDBJ databases">
        <title>Bioinformatic expansion and discovery of thiopeptide antibiotics.</title>
        <authorList>
            <person name="Schwalen C.J."/>
            <person name="Hudson G.A."/>
            <person name="Mitchell D.A."/>
        </authorList>
    </citation>
    <scope>NUCLEOTIDE SEQUENCE [LARGE SCALE GENOMIC DNA]</scope>
    <source>
        <strain evidence="5 6">ATCC 21389</strain>
    </source>
</reference>
<dbReference type="Pfam" id="PF13005">
    <property type="entry name" value="zf-IS66"/>
    <property type="match status" value="1"/>
</dbReference>
<dbReference type="NCBIfam" id="NF033517">
    <property type="entry name" value="transpos_IS66"/>
    <property type="match status" value="1"/>
</dbReference>
<evidence type="ECO:0000259" key="3">
    <source>
        <dbReference type="Pfam" id="PF13005"/>
    </source>
</evidence>
<comment type="caution">
    <text evidence="5">The sequence shown here is derived from an EMBL/GenBank/DDBJ whole genome shotgun (WGS) entry which is preliminary data.</text>
</comment>
<dbReference type="InterPro" id="IPR024474">
    <property type="entry name" value="Znf_dom_IS66"/>
</dbReference>
<feature type="domain" description="DUF6444" evidence="4">
    <location>
        <begin position="27"/>
        <end position="92"/>
    </location>
</feature>
<dbReference type="AlphaFoldDB" id="A0A2V4NLK1"/>
<feature type="region of interest" description="Disordered" evidence="1">
    <location>
        <begin position="52"/>
        <end position="93"/>
    </location>
</feature>
<accession>A0A2V4NLK1</accession>
<gene>
    <name evidence="5" type="ORF">C7C46_05720</name>
</gene>
<name>A0A2V4NLK1_9ACTN</name>
<organism evidence="5 6">
    <name type="scientific">Streptomyces tateyamensis</name>
    <dbReference type="NCBI Taxonomy" id="565073"/>
    <lineage>
        <taxon>Bacteria</taxon>
        <taxon>Bacillati</taxon>
        <taxon>Actinomycetota</taxon>
        <taxon>Actinomycetes</taxon>
        <taxon>Kitasatosporales</taxon>
        <taxon>Streptomycetaceae</taxon>
        <taxon>Streptomyces</taxon>
    </lineage>
</organism>
<dbReference type="InterPro" id="IPR052344">
    <property type="entry name" value="Transposase-related"/>
</dbReference>
<feature type="compositionally biased region" description="Basic and acidic residues" evidence="1">
    <location>
        <begin position="69"/>
        <end position="79"/>
    </location>
</feature>
<feature type="domain" description="Transposase IS66 zinc-finger binding" evidence="3">
    <location>
        <begin position="109"/>
        <end position="153"/>
    </location>
</feature>
<protein>
    <submittedName>
        <fullName evidence="5">Uncharacterized protein</fullName>
    </submittedName>
</protein>
<dbReference type="InterPro" id="IPR004291">
    <property type="entry name" value="Transposase_IS66_central"/>
</dbReference>
<feature type="domain" description="Transposase IS66 central" evidence="2">
    <location>
        <begin position="170"/>
        <end position="443"/>
    </location>
</feature>
<dbReference type="Pfam" id="PF20042">
    <property type="entry name" value="DUF6444"/>
    <property type="match status" value="1"/>
</dbReference>